<dbReference type="Proteomes" id="UP000639859">
    <property type="component" value="Unassembled WGS sequence"/>
</dbReference>
<dbReference type="EMBL" id="JADWOX010000013">
    <property type="protein sequence ID" value="MBI1685455.1"/>
    <property type="molecule type" value="Genomic_DNA"/>
</dbReference>
<reference evidence="2 3" key="1">
    <citation type="submission" date="2020-11" db="EMBL/GenBank/DDBJ databases">
        <title>genome sequence of strain KACC 18849.</title>
        <authorList>
            <person name="Gao J."/>
            <person name="Zhang X."/>
        </authorList>
    </citation>
    <scope>NUCLEOTIDE SEQUENCE [LARGE SCALE GENOMIC DNA]</scope>
    <source>
        <strain evidence="2 3">KACC 18849</strain>
    </source>
</reference>
<protein>
    <submittedName>
        <fullName evidence="2">Uncharacterized protein</fullName>
    </submittedName>
</protein>
<keyword evidence="1" id="KW-0812">Transmembrane</keyword>
<keyword evidence="1" id="KW-0472">Membrane</keyword>
<dbReference type="RefSeq" id="WP_198577364.1">
    <property type="nucleotide sequence ID" value="NZ_JADWOX010000013.1"/>
</dbReference>
<name>A0ABS0T306_9CAUL</name>
<proteinExistence type="predicted"/>
<feature type="transmembrane region" description="Helical" evidence="1">
    <location>
        <begin position="23"/>
        <end position="44"/>
    </location>
</feature>
<organism evidence="2 3">
    <name type="scientific">Caulobacter hibisci</name>
    <dbReference type="NCBI Taxonomy" id="2035993"/>
    <lineage>
        <taxon>Bacteria</taxon>
        <taxon>Pseudomonadati</taxon>
        <taxon>Pseudomonadota</taxon>
        <taxon>Alphaproteobacteria</taxon>
        <taxon>Caulobacterales</taxon>
        <taxon>Caulobacteraceae</taxon>
        <taxon>Caulobacter</taxon>
    </lineage>
</organism>
<evidence type="ECO:0000313" key="3">
    <source>
        <dbReference type="Proteomes" id="UP000639859"/>
    </source>
</evidence>
<evidence type="ECO:0000313" key="2">
    <source>
        <dbReference type="EMBL" id="MBI1685455.1"/>
    </source>
</evidence>
<keyword evidence="1" id="KW-1133">Transmembrane helix</keyword>
<keyword evidence="3" id="KW-1185">Reference proteome</keyword>
<comment type="caution">
    <text evidence="2">The sequence shown here is derived from an EMBL/GenBank/DDBJ whole genome shotgun (WGS) entry which is preliminary data.</text>
</comment>
<accession>A0ABS0T306</accession>
<sequence>MTIWTDEHLPRPRKLAPWQQRPFAWLAIGWGFLALVVVAVLATLPV</sequence>
<gene>
    <name evidence="2" type="ORF">I4Q42_17430</name>
</gene>
<evidence type="ECO:0000256" key="1">
    <source>
        <dbReference type="SAM" id="Phobius"/>
    </source>
</evidence>